<dbReference type="AlphaFoldDB" id="A0A5C7SK62"/>
<evidence type="ECO:0000313" key="5">
    <source>
        <dbReference type="Proteomes" id="UP000321192"/>
    </source>
</evidence>
<name>A0A5C7SK62_THASP</name>
<reference evidence="4 5" key="1">
    <citation type="submission" date="2018-09" db="EMBL/GenBank/DDBJ databases">
        <title>Metagenome Assembled Genomes from an Advanced Water Purification Facility.</title>
        <authorList>
            <person name="Stamps B.W."/>
            <person name="Spear J.R."/>
        </authorList>
    </citation>
    <scope>NUCLEOTIDE SEQUENCE [LARGE SCALE GENOMIC DNA]</scope>
    <source>
        <strain evidence="4">Bin_27_1</strain>
    </source>
</reference>
<dbReference type="InterPro" id="IPR008207">
    <property type="entry name" value="Sig_transdc_His_kin_Hpt_dom"/>
</dbReference>
<dbReference type="EMBL" id="SSFD01000198">
    <property type="protein sequence ID" value="TXH83809.1"/>
    <property type="molecule type" value="Genomic_DNA"/>
</dbReference>
<feature type="modified residue" description="Phosphohistidine" evidence="2">
    <location>
        <position position="65"/>
    </location>
</feature>
<dbReference type="GO" id="GO:0000160">
    <property type="term" value="P:phosphorelay signal transduction system"/>
    <property type="evidence" value="ECO:0007669"/>
    <property type="project" value="UniProtKB-KW"/>
</dbReference>
<dbReference type="Gene3D" id="1.20.120.160">
    <property type="entry name" value="HPT domain"/>
    <property type="match status" value="1"/>
</dbReference>
<evidence type="ECO:0000256" key="1">
    <source>
        <dbReference type="ARBA" id="ARBA00023012"/>
    </source>
</evidence>
<feature type="domain" description="HPt" evidence="3">
    <location>
        <begin position="26"/>
        <end position="120"/>
    </location>
</feature>
<comment type="caution">
    <text evidence="4">The sequence shown here is derived from an EMBL/GenBank/DDBJ whole genome shotgun (WGS) entry which is preliminary data.</text>
</comment>
<protein>
    <submittedName>
        <fullName evidence="4">Hpt domain-containing protein</fullName>
    </submittedName>
</protein>
<dbReference type="GO" id="GO:0004672">
    <property type="term" value="F:protein kinase activity"/>
    <property type="evidence" value="ECO:0007669"/>
    <property type="project" value="UniProtKB-ARBA"/>
</dbReference>
<dbReference type="PROSITE" id="PS50894">
    <property type="entry name" value="HPT"/>
    <property type="match status" value="1"/>
</dbReference>
<keyword evidence="2" id="KW-0597">Phosphoprotein</keyword>
<dbReference type="InterPro" id="IPR036641">
    <property type="entry name" value="HPT_dom_sf"/>
</dbReference>
<keyword evidence="1" id="KW-0902">Two-component regulatory system</keyword>
<dbReference type="SUPFAM" id="SSF47226">
    <property type="entry name" value="Histidine-containing phosphotransfer domain, HPT domain"/>
    <property type="match status" value="1"/>
</dbReference>
<dbReference type="Pfam" id="PF01627">
    <property type="entry name" value="Hpt"/>
    <property type="match status" value="1"/>
</dbReference>
<evidence type="ECO:0000256" key="2">
    <source>
        <dbReference type="PROSITE-ProRule" id="PRU00110"/>
    </source>
</evidence>
<evidence type="ECO:0000259" key="3">
    <source>
        <dbReference type="PROSITE" id="PS50894"/>
    </source>
</evidence>
<sequence>MTQVQGFPYSIAGLDPAAGLRRMEGDVELYTALLRDFAATERDAARTIADALAHGDRAGATRRAHTVKGLAGTFGAVRLQPAAQALEAALRDDAAAGTVGELLASFEAALASLVDALEAGLPPEEAPEADSSTIDRALLKQVCAELASLMGNWDVSARRLLDDHAPLLRAAFPDDFTQIHSALRDFDFENAAARLASACARTDAPLGH</sequence>
<organism evidence="4 5">
    <name type="scientific">Thauera aminoaromatica</name>
    <dbReference type="NCBI Taxonomy" id="164330"/>
    <lineage>
        <taxon>Bacteria</taxon>
        <taxon>Pseudomonadati</taxon>
        <taxon>Pseudomonadota</taxon>
        <taxon>Betaproteobacteria</taxon>
        <taxon>Rhodocyclales</taxon>
        <taxon>Zoogloeaceae</taxon>
        <taxon>Thauera</taxon>
    </lineage>
</organism>
<dbReference type="Proteomes" id="UP000321192">
    <property type="component" value="Unassembled WGS sequence"/>
</dbReference>
<evidence type="ECO:0000313" key="4">
    <source>
        <dbReference type="EMBL" id="TXH83809.1"/>
    </source>
</evidence>
<gene>
    <name evidence="4" type="ORF">E6Q80_12800</name>
</gene>
<dbReference type="SMART" id="SM00073">
    <property type="entry name" value="HPT"/>
    <property type="match status" value="1"/>
</dbReference>
<dbReference type="RefSeq" id="WP_276659148.1">
    <property type="nucleotide sequence ID" value="NZ_SSFD01000198.1"/>
</dbReference>
<proteinExistence type="predicted"/>
<accession>A0A5C7SK62</accession>